<keyword evidence="1" id="KW-0479">Metal-binding</keyword>
<evidence type="ECO:0000313" key="7">
    <source>
        <dbReference type="EMBL" id="CAG7684011.1"/>
    </source>
</evidence>
<evidence type="ECO:0000313" key="8">
    <source>
        <dbReference type="Proteomes" id="UP000708208"/>
    </source>
</evidence>
<dbReference type="InterPro" id="IPR019787">
    <property type="entry name" value="Znf_PHD-finger"/>
</dbReference>
<keyword evidence="8" id="KW-1185">Reference proteome</keyword>
<evidence type="ECO:0000256" key="1">
    <source>
        <dbReference type="ARBA" id="ARBA00022723"/>
    </source>
</evidence>
<dbReference type="AlphaFoldDB" id="A0A8J2NI89"/>
<dbReference type="Pfam" id="PF00628">
    <property type="entry name" value="PHD"/>
    <property type="match status" value="1"/>
</dbReference>
<dbReference type="InterPro" id="IPR019786">
    <property type="entry name" value="Zinc_finger_PHD-type_CS"/>
</dbReference>
<evidence type="ECO:0000256" key="3">
    <source>
        <dbReference type="ARBA" id="ARBA00022833"/>
    </source>
</evidence>
<reference evidence="7" key="1">
    <citation type="submission" date="2021-06" db="EMBL/GenBank/DDBJ databases">
        <authorList>
            <person name="Hodson N. C."/>
            <person name="Mongue J. A."/>
            <person name="Jaron S. K."/>
        </authorList>
    </citation>
    <scope>NUCLEOTIDE SEQUENCE</scope>
</reference>
<name>A0A8J2NI89_9HEXA</name>
<dbReference type="Proteomes" id="UP000708208">
    <property type="component" value="Unassembled WGS sequence"/>
</dbReference>
<gene>
    <name evidence="7" type="ORF">AFUS01_LOCUS3042</name>
</gene>
<dbReference type="GO" id="GO:0008270">
    <property type="term" value="F:zinc ion binding"/>
    <property type="evidence" value="ECO:0007669"/>
    <property type="project" value="UniProtKB-KW"/>
</dbReference>
<keyword evidence="2 4" id="KW-0863">Zinc-finger</keyword>
<keyword evidence="3" id="KW-0862">Zinc</keyword>
<dbReference type="OrthoDB" id="10002605at2759"/>
<evidence type="ECO:0000256" key="4">
    <source>
        <dbReference type="PROSITE-ProRule" id="PRU00146"/>
    </source>
</evidence>
<protein>
    <recommendedName>
        <fullName evidence="6">PHD-type domain-containing protein</fullName>
    </recommendedName>
</protein>
<evidence type="ECO:0000259" key="6">
    <source>
        <dbReference type="PROSITE" id="PS50016"/>
    </source>
</evidence>
<organism evidence="7 8">
    <name type="scientific">Allacma fusca</name>
    <dbReference type="NCBI Taxonomy" id="39272"/>
    <lineage>
        <taxon>Eukaryota</taxon>
        <taxon>Metazoa</taxon>
        <taxon>Ecdysozoa</taxon>
        <taxon>Arthropoda</taxon>
        <taxon>Hexapoda</taxon>
        <taxon>Collembola</taxon>
        <taxon>Symphypleona</taxon>
        <taxon>Sminthuridae</taxon>
        <taxon>Allacma</taxon>
    </lineage>
</organism>
<feature type="compositionally biased region" description="Basic residues" evidence="5">
    <location>
        <begin position="628"/>
        <end position="650"/>
    </location>
</feature>
<sequence>MVKRIETRWKNLQPDGIAAAMTGISQRAERWLSDRSDKSTSLWDALAQSIWPRRRIDKRDRTWLRTIFVDNRRNVQGLFRERVDSVLFEPVTPLAKSTPRPKQQKYCVCQKRYNASEDSLIECNGCQEWYHAVCINTDFSSAAADSSWRCPRCLGLPHARFPDGWEESIQQPRQPLGISSIPLTLDEGNSIQESGFESRLVDVTTKGHVIEATTTDDVSSFTEVSSCSDSDSNYASIRCSKSRIGILDSCSSDSENETTGTTHMKDSFHVGKPKTCLGNTCDGTYSAQVSVKLPEDTDVNAEYTHWKLPSVIYIEVTLQVWQSFVYTKSNGVQRLKNGWTDYFRDKIGVVIPQCGLTFECHKLYPSKTAHFHASGYCKGENCISFVLSGAAPPTENEPMRVSMIITGVCRHKYGETFRTRIQNRKRDEIKAKLTNATSASVATELHRKADMEAVDGGNMTSLPARKLLRQMRYEMNAGTDFSKDPLHDLQLMIQKDVKDKGTFIRFYASVPKFQVVCFLDRSLDVLDMMRKFKHRTGQADGYLSLKPHHDALVVDNGFLQKDVEDLQAKLHVQPMDAGSSSQQDQDESVEHESFLQHYEEVIPQREETRTERRSRIQRESRKTEKGKLKMKRFREKKRSEHRPRKRDQKK</sequence>
<feature type="region of interest" description="Disordered" evidence="5">
    <location>
        <begin position="573"/>
        <end position="650"/>
    </location>
</feature>
<accession>A0A8J2NI89</accession>
<dbReference type="EMBL" id="CAJVCH010017935">
    <property type="protein sequence ID" value="CAG7684011.1"/>
    <property type="molecule type" value="Genomic_DNA"/>
</dbReference>
<dbReference type="PROSITE" id="PS01359">
    <property type="entry name" value="ZF_PHD_1"/>
    <property type="match status" value="1"/>
</dbReference>
<proteinExistence type="predicted"/>
<comment type="caution">
    <text evidence="7">The sequence shown here is derived from an EMBL/GenBank/DDBJ whole genome shotgun (WGS) entry which is preliminary data.</text>
</comment>
<dbReference type="PROSITE" id="PS50016">
    <property type="entry name" value="ZF_PHD_2"/>
    <property type="match status" value="1"/>
</dbReference>
<feature type="compositionally biased region" description="Basic and acidic residues" evidence="5">
    <location>
        <begin position="588"/>
        <end position="627"/>
    </location>
</feature>
<evidence type="ECO:0000256" key="5">
    <source>
        <dbReference type="SAM" id="MobiDB-lite"/>
    </source>
</evidence>
<evidence type="ECO:0000256" key="2">
    <source>
        <dbReference type="ARBA" id="ARBA00022771"/>
    </source>
</evidence>
<dbReference type="InterPro" id="IPR001965">
    <property type="entry name" value="Znf_PHD"/>
</dbReference>
<dbReference type="SMART" id="SM00249">
    <property type="entry name" value="PHD"/>
    <property type="match status" value="1"/>
</dbReference>
<feature type="domain" description="PHD-type" evidence="6">
    <location>
        <begin position="104"/>
        <end position="156"/>
    </location>
</feature>